<protein>
    <submittedName>
        <fullName evidence="3">Protein-glutamine gamma-glutamyltransferase 2-like</fullName>
    </submittedName>
</protein>
<dbReference type="InterPro" id="IPR036238">
    <property type="entry name" value="Transglutaminase_C_sf"/>
</dbReference>
<dbReference type="Gene3D" id="3.90.260.10">
    <property type="entry name" value="Transglutaminase-like"/>
    <property type="match status" value="1"/>
</dbReference>
<reference evidence="3" key="1">
    <citation type="submission" date="2025-08" db="UniProtKB">
        <authorList>
            <consortium name="Ensembl"/>
        </authorList>
    </citation>
    <scope>IDENTIFICATION</scope>
</reference>
<gene>
    <name evidence="3" type="primary">LOC115189679</name>
</gene>
<proteinExistence type="inferred from homology"/>
<feature type="domain" description="Transglutaminase C-terminal" evidence="2">
    <location>
        <begin position="142"/>
        <end position="231"/>
    </location>
</feature>
<dbReference type="Proteomes" id="UP000472277">
    <property type="component" value="Unassembled WGS sequence"/>
</dbReference>
<feature type="domain" description="Transglutaminase C-terminal" evidence="2">
    <location>
        <begin position="255"/>
        <end position="352"/>
    </location>
</feature>
<evidence type="ECO:0000313" key="4">
    <source>
        <dbReference type="Proteomes" id="UP000472277"/>
    </source>
</evidence>
<evidence type="ECO:0000256" key="1">
    <source>
        <dbReference type="ARBA" id="ARBA00005968"/>
    </source>
</evidence>
<evidence type="ECO:0000259" key="2">
    <source>
        <dbReference type="Pfam" id="PF00927"/>
    </source>
</evidence>
<dbReference type="GO" id="GO:0003810">
    <property type="term" value="F:protein-glutamine gamma-glutamyltransferase activity"/>
    <property type="evidence" value="ECO:0007669"/>
    <property type="project" value="InterPro"/>
</dbReference>
<dbReference type="InterPro" id="IPR008958">
    <property type="entry name" value="Transglutaminase_C"/>
</dbReference>
<dbReference type="InterPro" id="IPR038765">
    <property type="entry name" value="Papain-like_cys_pep_sf"/>
</dbReference>
<organism evidence="3 4">
    <name type="scientific">Salmo trutta</name>
    <name type="common">Brown trout</name>
    <dbReference type="NCBI Taxonomy" id="8032"/>
    <lineage>
        <taxon>Eukaryota</taxon>
        <taxon>Metazoa</taxon>
        <taxon>Chordata</taxon>
        <taxon>Craniata</taxon>
        <taxon>Vertebrata</taxon>
        <taxon>Euteleostomi</taxon>
        <taxon>Actinopterygii</taxon>
        <taxon>Neopterygii</taxon>
        <taxon>Teleostei</taxon>
        <taxon>Protacanthopterygii</taxon>
        <taxon>Salmoniformes</taxon>
        <taxon>Salmonidae</taxon>
        <taxon>Salmoninae</taxon>
        <taxon>Salmo</taxon>
    </lineage>
</organism>
<dbReference type="InParanoid" id="A0A674CA11"/>
<dbReference type="SUPFAM" id="SSF54001">
    <property type="entry name" value="Cysteine proteinases"/>
    <property type="match status" value="1"/>
</dbReference>
<dbReference type="Pfam" id="PF00927">
    <property type="entry name" value="Transglut_C"/>
    <property type="match status" value="2"/>
</dbReference>
<dbReference type="AlphaFoldDB" id="A0A674CA11"/>
<sequence>MRRPDLSAGSLYDGWQVVDPTPQEKSTDVYCCGPAPVKAILQGHVDLKYDVPFVFAEVNADRVTWMVFADGSKKKISTDSVSVGQNISTKAVGSDKRVDITANYKHAEGTKMERAVYNLAVKRVNIPGENSNGTHDCKPGVSMKIVELTKPVSGKNIDLKLILNSNDSETRTLVINVNVQAMRYNGIPSSQIQTELKKLKLLPNQDLTIPIHIPFSVYGEKMRESNSIKVSAVVTDKDKSEAVYITEKDLVPESPSLTIKAIGSELQYSEMTAEVVFENPLSEGLRNCFITVTGSGLLTETMEARMPLLKQGQRLRVTMPFTPYRPGPKKLVAGFNCDQFRDIKASCNVYIKPVTGVV</sequence>
<dbReference type="InterPro" id="IPR050779">
    <property type="entry name" value="Transglutaminase"/>
</dbReference>
<comment type="similarity">
    <text evidence="1">Belongs to the transglutaminase superfamily. Transglutaminase family.</text>
</comment>
<accession>A0A674CA11</accession>
<dbReference type="Ensembl" id="ENSSTUT00000085491.1">
    <property type="protein sequence ID" value="ENSSTUP00000080299.1"/>
    <property type="gene ID" value="ENSSTUG00000035443.1"/>
</dbReference>
<dbReference type="InterPro" id="IPR013783">
    <property type="entry name" value="Ig-like_fold"/>
</dbReference>
<dbReference type="PANTHER" id="PTHR11590">
    <property type="entry name" value="PROTEIN-GLUTAMINE GAMMA-GLUTAMYLTRANSFERASE"/>
    <property type="match status" value="1"/>
</dbReference>
<dbReference type="OMA" id="HELPATY"/>
<reference evidence="3" key="2">
    <citation type="submission" date="2025-09" db="UniProtKB">
        <authorList>
            <consortium name="Ensembl"/>
        </authorList>
    </citation>
    <scope>IDENTIFICATION</scope>
</reference>
<dbReference type="SUPFAM" id="SSF49309">
    <property type="entry name" value="Transglutaminase, two C-terminal domains"/>
    <property type="match status" value="2"/>
</dbReference>
<dbReference type="PANTHER" id="PTHR11590:SF6">
    <property type="entry name" value="PROTEIN-GLUTAMINE GAMMA-GLUTAMYLTRANSFERASE 2"/>
    <property type="match status" value="1"/>
</dbReference>
<dbReference type="FunFam" id="2.60.40.10:FF:000090">
    <property type="entry name" value="Protein-glutamine gamma-glutamyltransferase 2"/>
    <property type="match status" value="1"/>
</dbReference>
<dbReference type="InterPro" id="IPR036985">
    <property type="entry name" value="Transglutaminase-like_sf"/>
</dbReference>
<name>A0A674CA11_SALTR</name>
<evidence type="ECO:0000313" key="3">
    <source>
        <dbReference type="Ensembl" id="ENSSTUP00000080299.1"/>
    </source>
</evidence>
<dbReference type="Gene3D" id="2.60.40.10">
    <property type="entry name" value="Immunoglobulins"/>
    <property type="match status" value="2"/>
</dbReference>
<keyword evidence="4" id="KW-1185">Reference proteome</keyword>
<dbReference type="GO" id="GO:0005739">
    <property type="term" value="C:mitochondrion"/>
    <property type="evidence" value="ECO:0007669"/>
    <property type="project" value="TreeGrafter"/>
</dbReference>
<dbReference type="GeneTree" id="ENSGT01050000244866"/>